<evidence type="ECO:0000256" key="13">
    <source>
        <dbReference type="PIRSR" id="PIRSR601952-1"/>
    </source>
</evidence>
<dbReference type="FunFam" id="3.40.720.10:FF:000008">
    <property type="entry name" value="Alkaline phosphatase"/>
    <property type="match status" value="1"/>
</dbReference>
<keyword evidence="9 14" id="KW-0460">Magnesium</keyword>
<evidence type="ECO:0000256" key="14">
    <source>
        <dbReference type="PIRSR" id="PIRSR601952-2"/>
    </source>
</evidence>
<keyword evidence="18" id="KW-1185">Reference proteome</keyword>
<dbReference type="SUPFAM" id="SSF53649">
    <property type="entry name" value="Alkaline phosphatase-like"/>
    <property type="match status" value="1"/>
</dbReference>
<dbReference type="GO" id="GO:0098552">
    <property type="term" value="C:side of membrane"/>
    <property type="evidence" value="ECO:0007669"/>
    <property type="project" value="UniProtKB-KW"/>
</dbReference>
<evidence type="ECO:0000313" key="17">
    <source>
        <dbReference type="EMBL" id="KAJ6637159.1"/>
    </source>
</evidence>
<feature type="active site" description="Phosphoserine intermediate" evidence="13">
    <location>
        <position position="138"/>
    </location>
</feature>
<proteinExistence type="inferred from homology"/>
<evidence type="ECO:0000256" key="15">
    <source>
        <dbReference type="RuleBase" id="RU003946"/>
    </source>
</evidence>
<accession>A0A9Q0MU28</accession>
<evidence type="ECO:0000256" key="2">
    <source>
        <dbReference type="ARBA" id="ARBA00005984"/>
    </source>
</evidence>
<dbReference type="GO" id="GO:0005886">
    <property type="term" value="C:plasma membrane"/>
    <property type="evidence" value="ECO:0007669"/>
    <property type="project" value="UniProtKB-SubCell"/>
</dbReference>
<feature type="signal peptide" evidence="16">
    <location>
        <begin position="1"/>
        <end position="19"/>
    </location>
</feature>
<keyword evidence="16" id="KW-0732">Signal</keyword>
<gene>
    <name evidence="17" type="primary">Alp-m_4</name>
    <name evidence="17" type="ORF">Bhyg_09887</name>
</gene>
<feature type="binding site" evidence="14">
    <location>
        <position position="408"/>
    </location>
    <ligand>
        <name>Zn(2+)</name>
        <dbReference type="ChEBI" id="CHEBI:29105"/>
        <label>2</label>
    </ligand>
</feature>
<feature type="binding site" evidence="14">
    <location>
        <position position="94"/>
    </location>
    <ligand>
        <name>Mg(2+)</name>
        <dbReference type="ChEBI" id="CHEBI:18420"/>
    </ligand>
</feature>
<organism evidence="17 18">
    <name type="scientific">Pseudolycoriella hygida</name>
    <dbReference type="NCBI Taxonomy" id="35572"/>
    <lineage>
        <taxon>Eukaryota</taxon>
        <taxon>Metazoa</taxon>
        <taxon>Ecdysozoa</taxon>
        <taxon>Arthropoda</taxon>
        <taxon>Hexapoda</taxon>
        <taxon>Insecta</taxon>
        <taxon>Pterygota</taxon>
        <taxon>Neoptera</taxon>
        <taxon>Endopterygota</taxon>
        <taxon>Diptera</taxon>
        <taxon>Nematocera</taxon>
        <taxon>Sciaroidea</taxon>
        <taxon>Sciaridae</taxon>
        <taxon>Pseudolycoriella</taxon>
    </lineage>
</organism>
<evidence type="ECO:0000256" key="1">
    <source>
        <dbReference type="ARBA" id="ARBA00004609"/>
    </source>
</evidence>
<keyword evidence="10" id="KW-0472">Membrane</keyword>
<evidence type="ECO:0000256" key="3">
    <source>
        <dbReference type="ARBA" id="ARBA00012647"/>
    </source>
</evidence>
<feature type="chain" id="PRO_5040125474" description="alkaline phosphatase" evidence="16">
    <location>
        <begin position="20"/>
        <end position="532"/>
    </location>
</feature>
<evidence type="ECO:0000256" key="12">
    <source>
        <dbReference type="ARBA" id="ARBA00023288"/>
    </source>
</evidence>
<comment type="similarity">
    <text evidence="2 15">Belongs to the alkaline phosphatase family.</text>
</comment>
<dbReference type="GO" id="GO:0046872">
    <property type="term" value="F:metal ion binding"/>
    <property type="evidence" value="ECO:0007669"/>
    <property type="project" value="UniProtKB-KW"/>
</dbReference>
<feature type="binding site" evidence="14">
    <location>
        <position position="367"/>
    </location>
    <ligand>
        <name>Zn(2+)</name>
        <dbReference type="ChEBI" id="CHEBI:29105"/>
        <label>2</label>
    </ligand>
</feature>
<dbReference type="InterPro" id="IPR017850">
    <property type="entry name" value="Alkaline_phosphatase_core_sf"/>
</dbReference>
<feature type="binding site" evidence="14">
    <location>
        <position position="203"/>
    </location>
    <ligand>
        <name>Mg(2+)</name>
        <dbReference type="ChEBI" id="CHEBI:18420"/>
    </ligand>
</feature>
<feature type="binding site" evidence="14">
    <location>
        <position position="362"/>
    </location>
    <ligand>
        <name>Mg(2+)</name>
        <dbReference type="ChEBI" id="CHEBI:18420"/>
    </ligand>
</feature>
<keyword evidence="12" id="KW-0449">Lipoprotein</keyword>
<keyword evidence="4" id="KW-1003">Cell membrane</keyword>
<feature type="binding site" evidence="14">
    <location>
        <position position="371"/>
    </location>
    <ligand>
        <name>Zn(2+)</name>
        <dbReference type="ChEBI" id="CHEBI:29105"/>
        <label>2</label>
    </ligand>
</feature>
<comment type="caution">
    <text evidence="17">The sequence shown here is derived from an EMBL/GenBank/DDBJ whole genome shotgun (WGS) entry which is preliminary data.</text>
</comment>
<evidence type="ECO:0000256" key="11">
    <source>
        <dbReference type="ARBA" id="ARBA00023180"/>
    </source>
</evidence>
<dbReference type="Proteomes" id="UP001151699">
    <property type="component" value="Chromosome X"/>
</dbReference>
<evidence type="ECO:0000256" key="9">
    <source>
        <dbReference type="ARBA" id="ARBA00022842"/>
    </source>
</evidence>
<keyword evidence="6 14" id="KW-0479">Metal-binding</keyword>
<feature type="binding site" evidence="14">
    <location>
        <position position="487"/>
    </location>
    <ligand>
        <name>Zn(2+)</name>
        <dbReference type="ChEBI" id="CHEBI:29105"/>
        <label>2</label>
    </ligand>
</feature>
<evidence type="ECO:0000256" key="6">
    <source>
        <dbReference type="ARBA" id="ARBA00022723"/>
    </source>
</evidence>
<keyword evidence="7" id="KW-0378">Hydrolase</keyword>
<dbReference type="InterPro" id="IPR001952">
    <property type="entry name" value="Alkaline_phosphatase"/>
</dbReference>
<reference evidence="17" key="1">
    <citation type="submission" date="2022-07" db="EMBL/GenBank/DDBJ databases">
        <authorList>
            <person name="Trinca V."/>
            <person name="Uliana J.V.C."/>
            <person name="Torres T.T."/>
            <person name="Ward R.J."/>
            <person name="Monesi N."/>
        </authorList>
    </citation>
    <scope>NUCLEOTIDE SEQUENCE</scope>
    <source>
        <strain evidence="17">HSMRA1968</strain>
        <tissue evidence="17">Whole embryos</tissue>
    </source>
</reference>
<feature type="binding site" evidence="14">
    <location>
        <position position="94"/>
    </location>
    <ligand>
        <name>Zn(2+)</name>
        <dbReference type="ChEBI" id="CHEBI:29105"/>
        <label>2</label>
    </ligand>
</feature>
<dbReference type="EC" id="3.1.3.1" evidence="3"/>
<evidence type="ECO:0000256" key="7">
    <source>
        <dbReference type="ARBA" id="ARBA00022801"/>
    </source>
</evidence>
<dbReference type="Gene3D" id="3.40.720.10">
    <property type="entry name" value="Alkaline Phosphatase, subunit A"/>
    <property type="match status" value="1"/>
</dbReference>
<name>A0A9Q0MU28_9DIPT</name>
<keyword evidence="8 14" id="KW-0862">Zinc</keyword>
<protein>
    <recommendedName>
        <fullName evidence="3">alkaline phosphatase</fullName>
        <ecNumber evidence="3">3.1.3.1</ecNumber>
    </recommendedName>
</protein>
<dbReference type="PANTHER" id="PTHR11596:SF85">
    <property type="entry name" value="ALKALINE PHOSPHATASE-RELATED"/>
    <property type="match status" value="1"/>
</dbReference>
<keyword evidence="5" id="KW-0336">GPI-anchor</keyword>
<dbReference type="OrthoDB" id="5818554at2759"/>
<dbReference type="EMBL" id="WJQU01000003">
    <property type="protein sequence ID" value="KAJ6637159.1"/>
    <property type="molecule type" value="Genomic_DNA"/>
</dbReference>
<evidence type="ECO:0000256" key="8">
    <source>
        <dbReference type="ARBA" id="ARBA00022833"/>
    </source>
</evidence>
<dbReference type="PRINTS" id="PR00113">
    <property type="entry name" value="ALKPHPHTASE"/>
</dbReference>
<evidence type="ECO:0000313" key="18">
    <source>
        <dbReference type="Proteomes" id="UP001151699"/>
    </source>
</evidence>
<comment type="cofactor">
    <cofactor evidence="14">
        <name>Mg(2+)</name>
        <dbReference type="ChEBI" id="CHEBI:18420"/>
    </cofactor>
    <text evidence="14">Binds 1 Mg(2+) ion.</text>
</comment>
<comment type="cofactor">
    <cofactor evidence="14">
        <name>Zn(2+)</name>
        <dbReference type="ChEBI" id="CHEBI:29105"/>
    </cofactor>
    <text evidence="14">Binds 2 Zn(2+) ions.</text>
</comment>
<comment type="subcellular location">
    <subcellularLocation>
        <location evidence="1">Cell membrane</location>
        <topology evidence="1">Lipid-anchor</topology>
        <topology evidence="1">GPI-anchor</topology>
    </subcellularLocation>
</comment>
<dbReference type="Pfam" id="PF00245">
    <property type="entry name" value="Alk_phosphatase"/>
    <property type="match status" value="1"/>
</dbReference>
<feature type="binding site" evidence="14">
    <location>
        <position position="409"/>
    </location>
    <ligand>
        <name>Zn(2+)</name>
        <dbReference type="ChEBI" id="CHEBI:29105"/>
        <label>2</label>
    </ligand>
</feature>
<dbReference type="SMART" id="SM00098">
    <property type="entry name" value="alkPPc"/>
    <property type="match status" value="1"/>
</dbReference>
<dbReference type="GO" id="GO:0004035">
    <property type="term" value="F:alkaline phosphatase activity"/>
    <property type="evidence" value="ECO:0007669"/>
    <property type="project" value="UniProtKB-EC"/>
</dbReference>
<evidence type="ECO:0000256" key="4">
    <source>
        <dbReference type="ARBA" id="ARBA00022475"/>
    </source>
</evidence>
<sequence length="532" mass="58998">MKYIVAVIFVIWVEQFSLANIVPAEIRMKADKADRYMHENPEDSKTKAETLQSAHENENKNDFWLNIGKDFVNAQTTKRLNTNKAKNVIFFLADGMSVATFNAARVVVGGEEKSMSFESFPHMGMVRTYCVDYQVPDSSCTSTAYLTGVKANYGTVGLSAKVPRFDCTGQLDTQNQTQSIFKWALDSGKSAGIVTTDTVTGASPAGVFAHSANRYWENDFEITKNSCDPNEIDDIAKQLIRGDVGSRLQVILGGGRGHMRNDTVTDEEGVIGYRNDGLDLIEEYLERNHSRAKYVWNATEFRSVNPEDVDYLLGLFEKGAMMYNREVVEDGRQNEEPTLAEMTEKAIDVLSKNENGYFLFVEGQKIDSAHHGNYARLSLDEVVEFSKAVDLARNKVNEEDTLIVVTSDHSHTVSYNGYGVRGTDIFGSAERSNMDGKPYMKLMYANGGGYSNHMSAEEKTRIDLSTVNTSSNRFQFPAGLPLSSETHAGDDVAVFTSGPWSHLFSGVYEQNVIPYLIAYAACIGEGISHSCS</sequence>
<dbReference type="AlphaFoldDB" id="A0A9Q0MU28"/>
<keyword evidence="11" id="KW-0325">Glycoprotein</keyword>
<evidence type="ECO:0000256" key="10">
    <source>
        <dbReference type="ARBA" id="ARBA00023136"/>
    </source>
</evidence>
<dbReference type="CDD" id="cd16012">
    <property type="entry name" value="ALP"/>
    <property type="match status" value="1"/>
</dbReference>
<evidence type="ECO:0000256" key="16">
    <source>
        <dbReference type="SAM" id="SignalP"/>
    </source>
</evidence>
<evidence type="ECO:0000256" key="5">
    <source>
        <dbReference type="ARBA" id="ARBA00022622"/>
    </source>
</evidence>
<dbReference type="PANTHER" id="PTHR11596">
    <property type="entry name" value="ALKALINE PHOSPHATASE"/>
    <property type="match status" value="1"/>
</dbReference>